<gene>
    <name evidence="1" type="ORF">LCGC14_2950110</name>
</gene>
<organism evidence="1">
    <name type="scientific">marine sediment metagenome</name>
    <dbReference type="NCBI Taxonomy" id="412755"/>
    <lineage>
        <taxon>unclassified sequences</taxon>
        <taxon>metagenomes</taxon>
        <taxon>ecological metagenomes</taxon>
    </lineage>
</organism>
<feature type="non-terminal residue" evidence="1">
    <location>
        <position position="40"/>
    </location>
</feature>
<reference evidence="1" key="1">
    <citation type="journal article" date="2015" name="Nature">
        <title>Complex archaea that bridge the gap between prokaryotes and eukaryotes.</title>
        <authorList>
            <person name="Spang A."/>
            <person name="Saw J.H."/>
            <person name="Jorgensen S.L."/>
            <person name="Zaremba-Niedzwiedzka K."/>
            <person name="Martijn J."/>
            <person name="Lind A.E."/>
            <person name="van Eijk R."/>
            <person name="Schleper C."/>
            <person name="Guy L."/>
            <person name="Ettema T.J."/>
        </authorList>
    </citation>
    <scope>NUCLEOTIDE SEQUENCE</scope>
</reference>
<dbReference type="AlphaFoldDB" id="A0A0F8Y2P8"/>
<protein>
    <submittedName>
        <fullName evidence="1">Uncharacterized protein</fullName>
    </submittedName>
</protein>
<sequence>MLRGRFKRIVARRNHGTATLLNNNTTVTVTHGLGKTPTVV</sequence>
<name>A0A0F8Y2P8_9ZZZZ</name>
<evidence type="ECO:0000313" key="1">
    <source>
        <dbReference type="EMBL" id="KKK67835.1"/>
    </source>
</evidence>
<dbReference type="EMBL" id="LAZR01059415">
    <property type="protein sequence ID" value="KKK67835.1"/>
    <property type="molecule type" value="Genomic_DNA"/>
</dbReference>
<comment type="caution">
    <text evidence="1">The sequence shown here is derived from an EMBL/GenBank/DDBJ whole genome shotgun (WGS) entry which is preliminary data.</text>
</comment>
<accession>A0A0F8Y2P8</accession>
<proteinExistence type="predicted"/>